<comment type="similarity">
    <text evidence="1 3 4">Belongs to the GroES chaperonin family.</text>
</comment>
<dbReference type="GO" id="GO:0005524">
    <property type="term" value="F:ATP binding"/>
    <property type="evidence" value="ECO:0007669"/>
    <property type="project" value="InterPro"/>
</dbReference>
<dbReference type="RefSeq" id="WP_158946178.1">
    <property type="nucleotide sequence ID" value="NZ_CP046400.1"/>
</dbReference>
<dbReference type="SUPFAM" id="SSF50129">
    <property type="entry name" value="GroES-like"/>
    <property type="match status" value="1"/>
</dbReference>
<dbReference type="GO" id="GO:0051087">
    <property type="term" value="F:protein-folding chaperone binding"/>
    <property type="evidence" value="ECO:0007669"/>
    <property type="project" value="TreeGrafter"/>
</dbReference>
<organism evidence="5 6">
    <name type="scientific">Pseudodesulfovibrio cashew</name>
    <dbReference type="NCBI Taxonomy" id="2678688"/>
    <lineage>
        <taxon>Bacteria</taxon>
        <taxon>Pseudomonadati</taxon>
        <taxon>Thermodesulfobacteriota</taxon>
        <taxon>Desulfovibrionia</taxon>
        <taxon>Desulfovibrionales</taxon>
        <taxon>Desulfovibrionaceae</taxon>
    </lineage>
</organism>
<protein>
    <recommendedName>
        <fullName evidence="3">Co-chaperonin GroES</fullName>
    </recommendedName>
    <alternativeName>
        <fullName evidence="3">10 kDa chaperonin</fullName>
    </alternativeName>
    <alternativeName>
        <fullName evidence="3">Chaperonin-10</fullName>
        <shortName evidence="3">Cpn10</shortName>
    </alternativeName>
</protein>
<sequence>MGLKPLNDRVIVKRKDQEEKTSGGIYIPDSAKEKPQAGEVVAAGPECKTVKDGDAVLFAKYAGSEFSVDGDELIIMREDDILGVFA</sequence>
<name>A0A6I6JG05_9BACT</name>
<dbReference type="PANTHER" id="PTHR10772">
    <property type="entry name" value="10 KDA HEAT SHOCK PROTEIN"/>
    <property type="match status" value="1"/>
</dbReference>
<dbReference type="AlphaFoldDB" id="A0A6I6JG05"/>
<evidence type="ECO:0000313" key="5">
    <source>
        <dbReference type="EMBL" id="QGY38967.1"/>
    </source>
</evidence>
<comment type="subcellular location">
    <subcellularLocation>
        <location evidence="3">Cytoplasm</location>
    </subcellularLocation>
</comment>
<dbReference type="InterPro" id="IPR011032">
    <property type="entry name" value="GroES-like_sf"/>
</dbReference>
<dbReference type="Gene3D" id="2.30.33.40">
    <property type="entry name" value="GroES chaperonin"/>
    <property type="match status" value="1"/>
</dbReference>
<evidence type="ECO:0000256" key="3">
    <source>
        <dbReference type="HAMAP-Rule" id="MF_00580"/>
    </source>
</evidence>
<reference evidence="5 6" key="1">
    <citation type="submission" date="2019-11" db="EMBL/GenBank/DDBJ databases">
        <authorList>
            <person name="Zheng R.K."/>
            <person name="Sun C.M."/>
        </authorList>
    </citation>
    <scope>NUCLEOTIDE SEQUENCE [LARGE SCALE GENOMIC DNA]</scope>
    <source>
        <strain evidence="5 6">SRB007</strain>
    </source>
</reference>
<keyword evidence="6" id="KW-1185">Reference proteome</keyword>
<comment type="subunit">
    <text evidence="3">Heptamer of 7 subunits arranged in a ring. Interacts with the chaperonin GroEL.</text>
</comment>
<proteinExistence type="inferred from homology"/>
<dbReference type="NCBIfam" id="NF001531">
    <property type="entry name" value="PRK00364.2-2"/>
    <property type="match status" value="1"/>
</dbReference>
<dbReference type="KEGG" id="psel:GM415_02050"/>
<dbReference type="PROSITE" id="PS00681">
    <property type="entry name" value="CHAPERONINS_CPN10"/>
    <property type="match status" value="1"/>
</dbReference>
<dbReference type="SMART" id="SM00883">
    <property type="entry name" value="Cpn10"/>
    <property type="match status" value="1"/>
</dbReference>
<dbReference type="InterPro" id="IPR018369">
    <property type="entry name" value="Chaprnonin_Cpn10_CS"/>
</dbReference>
<dbReference type="GO" id="GO:0044183">
    <property type="term" value="F:protein folding chaperone"/>
    <property type="evidence" value="ECO:0007669"/>
    <property type="project" value="InterPro"/>
</dbReference>
<gene>
    <name evidence="3" type="primary">groES</name>
    <name evidence="3" type="synonym">groS</name>
    <name evidence="5" type="ORF">GM415_02050</name>
</gene>
<evidence type="ECO:0000256" key="2">
    <source>
        <dbReference type="ARBA" id="ARBA00023186"/>
    </source>
</evidence>
<dbReference type="GO" id="GO:0005737">
    <property type="term" value="C:cytoplasm"/>
    <property type="evidence" value="ECO:0007669"/>
    <property type="project" value="UniProtKB-SubCell"/>
</dbReference>
<dbReference type="PRINTS" id="PR00297">
    <property type="entry name" value="CHAPERONIN10"/>
</dbReference>
<keyword evidence="3" id="KW-0963">Cytoplasm</keyword>
<dbReference type="InterPro" id="IPR020818">
    <property type="entry name" value="Chaperonin_GroES"/>
</dbReference>
<dbReference type="GO" id="GO:0046872">
    <property type="term" value="F:metal ion binding"/>
    <property type="evidence" value="ECO:0007669"/>
    <property type="project" value="TreeGrafter"/>
</dbReference>
<evidence type="ECO:0000313" key="6">
    <source>
        <dbReference type="Proteomes" id="UP000428328"/>
    </source>
</evidence>
<dbReference type="HAMAP" id="MF_00580">
    <property type="entry name" value="CH10"/>
    <property type="match status" value="1"/>
</dbReference>
<dbReference type="GO" id="GO:0051082">
    <property type="term" value="F:unfolded protein binding"/>
    <property type="evidence" value="ECO:0007669"/>
    <property type="project" value="TreeGrafter"/>
</dbReference>
<dbReference type="Pfam" id="PF00166">
    <property type="entry name" value="Cpn10"/>
    <property type="match status" value="1"/>
</dbReference>
<dbReference type="InterPro" id="IPR037124">
    <property type="entry name" value="Chaperonin_GroES_sf"/>
</dbReference>
<keyword evidence="2 3" id="KW-0143">Chaperone</keyword>
<dbReference type="PANTHER" id="PTHR10772:SF63">
    <property type="entry name" value="20 KDA CHAPERONIN, CHLOROPLASTIC"/>
    <property type="match status" value="1"/>
</dbReference>
<dbReference type="Proteomes" id="UP000428328">
    <property type="component" value="Chromosome"/>
</dbReference>
<dbReference type="CDD" id="cd00320">
    <property type="entry name" value="cpn10"/>
    <property type="match status" value="1"/>
</dbReference>
<dbReference type="EMBL" id="CP046400">
    <property type="protein sequence ID" value="QGY38967.1"/>
    <property type="molecule type" value="Genomic_DNA"/>
</dbReference>
<comment type="function">
    <text evidence="3 4">Together with the chaperonin GroEL, plays an essential role in assisting protein folding. The GroEL-GroES system forms a nano-cage that allows encapsulation of the non-native substrate proteins and provides a physical environment optimized to promote and accelerate protein folding. GroES binds to the apical surface of the GroEL ring, thereby capping the opening of the GroEL channel.</text>
</comment>
<evidence type="ECO:0000256" key="4">
    <source>
        <dbReference type="RuleBase" id="RU000535"/>
    </source>
</evidence>
<evidence type="ECO:0000256" key="1">
    <source>
        <dbReference type="ARBA" id="ARBA00006975"/>
    </source>
</evidence>
<accession>A0A6I6JG05</accession>
<dbReference type="FunFam" id="2.30.33.40:FF:000001">
    <property type="entry name" value="10 kDa chaperonin"/>
    <property type="match status" value="1"/>
</dbReference>